<dbReference type="RefSeq" id="YP_009945095.1">
    <property type="nucleotide sequence ID" value="NC_051483.1"/>
</dbReference>
<reference evidence="1" key="1">
    <citation type="journal article" date="2020" name="Sci. Rep.">
        <title>First characterization of the complete mitochondrial genome of fungal plant-pathogen Monilinia laxa which represents the mobile intron rich structure.</title>
        <authorList>
            <person name="Yildiz G."/>
            <person name="Ozkilinc H."/>
        </authorList>
    </citation>
    <scope>NUCLEOTIDE SEQUENCE</scope>
</reference>
<sequence>MNKTYMMNYNFSQSHKARINSLSLYTFPLKVALLNCNNAKNFQPCKISFSTTFSNTNPRLVSPAIRLSERYTSLVVYRLSSKNQTALILLAKTNTNLVCMRSFLLVHLL</sequence>
<accession>A0A7L8EY55</accession>
<keyword evidence="1" id="KW-0496">Mitochondrion</keyword>
<gene>
    <name evidence="1" type="primary">orf109</name>
</gene>
<name>A0A7L8EY55_MONLA</name>
<proteinExistence type="predicted"/>
<geneLocation type="mitochondrion" evidence="1"/>
<protein>
    <submittedName>
        <fullName evidence="1">Uncharacterized protein</fullName>
    </submittedName>
</protein>
<dbReference type="AlphaFoldDB" id="A0A7L8EY55"/>
<organism evidence="1">
    <name type="scientific">Monilinia laxa</name>
    <name type="common">Brown rot fungus</name>
    <name type="synonym">Sclerotinia laxa</name>
    <dbReference type="NCBI Taxonomy" id="61186"/>
    <lineage>
        <taxon>Eukaryota</taxon>
        <taxon>Fungi</taxon>
        <taxon>Dikarya</taxon>
        <taxon>Ascomycota</taxon>
        <taxon>Pezizomycotina</taxon>
        <taxon>Leotiomycetes</taxon>
        <taxon>Helotiales</taxon>
        <taxon>Sclerotiniaceae</taxon>
        <taxon>Monilinia</taxon>
    </lineage>
</organism>
<dbReference type="EMBL" id="MN881998">
    <property type="protein sequence ID" value="QOE17459.1"/>
    <property type="molecule type" value="Genomic_DNA"/>
</dbReference>
<evidence type="ECO:0000313" key="1">
    <source>
        <dbReference type="EMBL" id="QOE17459.1"/>
    </source>
</evidence>
<dbReference type="GeneID" id="60235913"/>